<dbReference type="AlphaFoldDB" id="A0AA41YXH0"/>
<evidence type="ECO:0000313" key="1">
    <source>
        <dbReference type="EMBL" id="MCW6506728.1"/>
    </source>
</evidence>
<comment type="caution">
    <text evidence="1">The sequence shown here is derived from an EMBL/GenBank/DDBJ whole genome shotgun (WGS) entry which is preliminary data.</text>
</comment>
<accession>A0AA41YXH0</accession>
<gene>
    <name evidence="1" type="ORF">M8523_01680</name>
</gene>
<sequence length="182" mass="19666">MRFNTDRALFDAFPSARDHVKTEPTGGTPAAFLKLLLDCHSFDEAISFCAYLLPRREAVAWGCRCLRSNLRDGASSHAASPALLAAEAWAEAPSEERRRTAHACWEKGDKESPASWLALGAAWSGASVAPDTPNPMPAAPHLTATMVRVALILLLHPIPKIGKPNVAREWIADGSRIAEFGL</sequence>
<name>A0AA41YXH0_9HYPH</name>
<dbReference type="RefSeq" id="WP_282583077.1">
    <property type="nucleotide sequence ID" value="NZ_JAMOIM010000001.1"/>
</dbReference>
<reference evidence="1" key="1">
    <citation type="submission" date="2022-05" db="EMBL/GenBank/DDBJ databases">
        <authorList>
            <person name="Pankratov T."/>
        </authorList>
    </citation>
    <scope>NUCLEOTIDE SEQUENCE</scope>
    <source>
        <strain evidence="1">BP6-180914</strain>
    </source>
</reference>
<organism evidence="1 2">
    <name type="scientific">Lichenifustis flavocetrariae</name>
    <dbReference type="NCBI Taxonomy" id="2949735"/>
    <lineage>
        <taxon>Bacteria</taxon>
        <taxon>Pseudomonadati</taxon>
        <taxon>Pseudomonadota</taxon>
        <taxon>Alphaproteobacteria</taxon>
        <taxon>Hyphomicrobiales</taxon>
        <taxon>Lichenihabitantaceae</taxon>
        <taxon>Lichenifustis</taxon>
    </lineage>
</organism>
<dbReference type="Proteomes" id="UP001165667">
    <property type="component" value="Unassembled WGS sequence"/>
</dbReference>
<dbReference type="EMBL" id="JAMOIM010000001">
    <property type="protein sequence ID" value="MCW6506728.1"/>
    <property type="molecule type" value="Genomic_DNA"/>
</dbReference>
<protein>
    <submittedName>
        <fullName evidence="1">Uncharacterized protein</fullName>
    </submittedName>
</protein>
<evidence type="ECO:0000313" key="2">
    <source>
        <dbReference type="Proteomes" id="UP001165667"/>
    </source>
</evidence>
<dbReference type="InterPro" id="IPR053855">
    <property type="entry name" value="DUF6931"/>
</dbReference>
<proteinExistence type="predicted"/>
<dbReference type="Pfam" id="PF22011">
    <property type="entry name" value="DUF6931"/>
    <property type="match status" value="1"/>
</dbReference>
<keyword evidence="2" id="KW-1185">Reference proteome</keyword>